<sequence length="234" mass="27317">MDHRIKLVRSSVLHPDFLKFGCYSQAQREEFLALEISDCVRQLVLARKIWKYEDVSSEIASTLLQEELDKGTPESLALFGEVLVESGVFDDVLSDNELNIFFEALHKKSPIYYNYCYAKRNLGSYSVAEERVYLICAVEYFRRGLFEGNLTSAVLYSIFEKSLKFSDDNFKKGGFFLYAKKSFFSLKSMIFYFLALCISIDQPLRKKWWRYSEVYSWLPQRVAQLDVSMKNSDS</sequence>
<keyword evidence="2" id="KW-1185">Reference proteome</keyword>
<evidence type="ECO:0000313" key="1">
    <source>
        <dbReference type="EMBL" id="MDF0752750.1"/>
    </source>
</evidence>
<name>A0ABT5YGB3_9GAMM</name>
<gene>
    <name evidence="1" type="ORF">NLU14_21225</name>
</gene>
<dbReference type="Proteomes" id="UP001143391">
    <property type="component" value="Unassembled WGS sequence"/>
</dbReference>
<dbReference type="RefSeq" id="WP_275710375.1">
    <property type="nucleotide sequence ID" value="NZ_JANCMW010000028.1"/>
</dbReference>
<protein>
    <submittedName>
        <fullName evidence="1">Uncharacterized protein</fullName>
    </submittedName>
</protein>
<dbReference type="EMBL" id="JANCMW010000028">
    <property type="protein sequence ID" value="MDF0752750.1"/>
    <property type="molecule type" value="Genomic_DNA"/>
</dbReference>
<comment type="caution">
    <text evidence="1">The sequence shown here is derived from an EMBL/GenBank/DDBJ whole genome shotgun (WGS) entry which is preliminary data.</text>
</comment>
<evidence type="ECO:0000313" key="2">
    <source>
        <dbReference type="Proteomes" id="UP001143391"/>
    </source>
</evidence>
<organism evidence="1 2">
    <name type="scientific">Marinobacter iranensis</name>
    <dbReference type="NCBI Taxonomy" id="2962607"/>
    <lineage>
        <taxon>Bacteria</taxon>
        <taxon>Pseudomonadati</taxon>
        <taxon>Pseudomonadota</taxon>
        <taxon>Gammaproteobacteria</taxon>
        <taxon>Pseudomonadales</taxon>
        <taxon>Marinobacteraceae</taxon>
        <taxon>Marinobacter</taxon>
    </lineage>
</organism>
<reference evidence="1" key="1">
    <citation type="submission" date="2022-07" db="EMBL/GenBank/DDBJ databases">
        <title>Marinobacter iranensis a new bacterium isolate from a hipersaline lake in Iran.</title>
        <authorList>
            <person name="Mohammad A.M.A."/>
            <person name="Cristina S.-P."/>
            <person name="Antonio V."/>
        </authorList>
    </citation>
    <scope>NUCLEOTIDE SEQUENCE</scope>
    <source>
        <strain evidence="1">71-i</strain>
    </source>
</reference>
<accession>A0ABT5YGB3</accession>
<proteinExistence type="predicted"/>